<evidence type="ECO:0000313" key="10">
    <source>
        <dbReference type="Proteomes" id="UP000026249"/>
    </source>
</evidence>
<dbReference type="Pfam" id="PF01925">
    <property type="entry name" value="TauE"/>
    <property type="match status" value="1"/>
</dbReference>
<comment type="similarity">
    <text evidence="2 8">Belongs to the 4-toluene sulfonate uptake permease (TSUP) (TC 2.A.102) family.</text>
</comment>
<dbReference type="Proteomes" id="UP000026249">
    <property type="component" value="Unassembled WGS sequence"/>
</dbReference>
<organism evidence="9 10">
    <name type="scientific">Actibacterium mucosum KCTC 23349</name>
    <dbReference type="NCBI Taxonomy" id="1454373"/>
    <lineage>
        <taxon>Bacteria</taxon>
        <taxon>Pseudomonadati</taxon>
        <taxon>Pseudomonadota</taxon>
        <taxon>Alphaproteobacteria</taxon>
        <taxon>Rhodobacterales</taxon>
        <taxon>Roseobacteraceae</taxon>
        <taxon>Actibacterium</taxon>
    </lineage>
</organism>
<keyword evidence="4 8" id="KW-1003">Cell membrane</keyword>
<evidence type="ECO:0000313" key="9">
    <source>
        <dbReference type="EMBL" id="KAJ56919.1"/>
    </source>
</evidence>
<evidence type="ECO:0000256" key="7">
    <source>
        <dbReference type="ARBA" id="ARBA00023136"/>
    </source>
</evidence>
<sequence>MIDTVFTLPLPVFLLAAGITLVAGLVKGMVGFAMPMLIISGLSSFLSAEMALGMLIVPTLVSNGVQALRQGGAAAWASIRKFRLFLMVGLVCLLLSAQSYAFLSPRFLFLLIGLPIFVFAALQLAGWVLVIAPQHRRRAEWIIGGFAGFVGGVSGVWGPPTVSFLTALNTEKSEQMRVQGVIYGLGAVALLLAHVQSGVVNAVTLPLSVLMVVPAMVGMMIGLRFQGRMDAARFRRVTLIVLVVVSANLIRRAFVG</sequence>
<comment type="subcellular location">
    <subcellularLocation>
        <location evidence="1 8">Cell membrane</location>
        <topology evidence="1 8">Multi-pass membrane protein</topology>
    </subcellularLocation>
</comment>
<dbReference type="PANTHER" id="PTHR30269">
    <property type="entry name" value="TRANSMEMBRANE PROTEIN YFCA"/>
    <property type="match status" value="1"/>
</dbReference>
<keyword evidence="7 8" id="KW-0472">Membrane</keyword>
<dbReference type="PANTHER" id="PTHR30269:SF32">
    <property type="entry name" value="MEMBRANE TRANSPORTER PROTEIN-RELATED"/>
    <property type="match status" value="1"/>
</dbReference>
<feature type="transmembrane region" description="Helical" evidence="8">
    <location>
        <begin position="34"/>
        <end position="61"/>
    </location>
</feature>
<protein>
    <recommendedName>
        <fullName evidence="8">Probable membrane transporter protein</fullName>
    </recommendedName>
</protein>
<dbReference type="STRING" id="1454373.ACMU_00065"/>
<accession>A0A037ZLH1</accession>
<dbReference type="EMBL" id="JFKE01000001">
    <property type="protein sequence ID" value="KAJ56919.1"/>
    <property type="molecule type" value="Genomic_DNA"/>
</dbReference>
<dbReference type="OrthoDB" id="9800873at2"/>
<comment type="caution">
    <text evidence="9">The sequence shown here is derived from an EMBL/GenBank/DDBJ whole genome shotgun (WGS) entry which is preliminary data.</text>
</comment>
<feature type="transmembrane region" description="Helical" evidence="8">
    <location>
        <begin position="205"/>
        <end position="225"/>
    </location>
</feature>
<evidence type="ECO:0000256" key="5">
    <source>
        <dbReference type="ARBA" id="ARBA00022692"/>
    </source>
</evidence>
<evidence type="ECO:0000256" key="4">
    <source>
        <dbReference type="ARBA" id="ARBA00022475"/>
    </source>
</evidence>
<dbReference type="AlphaFoldDB" id="A0A037ZLH1"/>
<dbReference type="InterPro" id="IPR052017">
    <property type="entry name" value="TSUP"/>
</dbReference>
<gene>
    <name evidence="9" type="ORF">ACMU_00065</name>
</gene>
<dbReference type="InterPro" id="IPR002781">
    <property type="entry name" value="TM_pro_TauE-like"/>
</dbReference>
<keyword evidence="5 8" id="KW-0812">Transmembrane</keyword>
<evidence type="ECO:0000256" key="6">
    <source>
        <dbReference type="ARBA" id="ARBA00022989"/>
    </source>
</evidence>
<evidence type="ECO:0000256" key="8">
    <source>
        <dbReference type="RuleBase" id="RU363041"/>
    </source>
</evidence>
<evidence type="ECO:0000256" key="3">
    <source>
        <dbReference type="ARBA" id="ARBA00022448"/>
    </source>
</evidence>
<feature type="transmembrane region" description="Helical" evidence="8">
    <location>
        <begin position="82"/>
        <end position="101"/>
    </location>
</feature>
<feature type="transmembrane region" description="Helical" evidence="8">
    <location>
        <begin position="237"/>
        <end position="254"/>
    </location>
</feature>
<keyword evidence="6 8" id="KW-1133">Transmembrane helix</keyword>
<name>A0A037ZLH1_9RHOB</name>
<dbReference type="RefSeq" id="WP_035255009.1">
    <property type="nucleotide sequence ID" value="NZ_JFKE01000001.1"/>
</dbReference>
<reference evidence="9 10" key="1">
    <citation type="submission" date="2014-03" db="EMBL/GenBank/DDBJ databases">
        <title>Draft Genome Sequence of Actibacterium mucosum KCTC 23349, a Marine Alphaproteobacterium with Complex Ionic Requirements Isolated from Mediterranean Seawater at Malvarrosa Beach, Valencia, Spain.</title>
        <authorList>
            <person name="Arahal D.R."/>
            <person name="Shao Z."/>
            <person name="Lai Q."/>
            <person name="Pujalte M.J."/>
        </authorList>
    </citation>
    <scope>NUCLEOTIDE SEQUENCE [LARGE SCALE GENOMIC DNA]</scope>
    <source>
        <strain evidence="9 10">KCTC 23349</strain>
    </source>
</reference>
<dbReference type="GO" id="GO:0005886">
    <property type="term" value="C:plasma membrane"/>
    <property type="evidence" value="ECO:0007669"/>
    <property type="project" value="UniProtKB-SubCell"/>
</dbReference>
<keyword evidence="10" id="KW-1185">Reference proteome</keyword>
<feature type="transmembrane region" description="Helical" evidence="8">
    <location>
        <begin position="107"/>
        <end position="132"/>
    </location>
</feature>
<evidence type="ECO:0000256" key="2">
    <source>
        <dbReference type="ARBA" id="ARBA00009142"/>
    </source>
</evidence>
<feature type="transmembrane region" description="Helical" evidence="8">
    <location>
        <begin position="181"/>
        <end position="199"/>
    </location>
</feature>
<evidence type="ECO:0000256" key="1">
    <source>
        <dbReference type="ARBA" id="ARBA00004651"/>
    </source>
</evidence>
<keyword evidence="3" id="KW-0813">Transport</keyword>
<proteinExistence type="inferred from homology"/>